<dbReference type="OrthoDB" id="670761at2"/>
<gene>
    <name evidence="2" type="ORF">GA0116948_102401</name>
</gene>
<evidence type="ECO:0000313" key="2">
    <source>
        <dbReference type="EMBL" id="SCC01269.1"/>
    </source>
</evidence>
<protein>
    <submittedName>
        <fullName evidence="2">Uncharacterized protein</fullName>
    </submittedName>
</protein>
<keyword evidence="3" id="KW-1185">Reference proteome</keyword>
<dbReference type="SUPFAM" id="SSF160574">
    <property type="entry name" value="BT0923-like"/>
    <property type="match status" value="1"/>
</dbReference>
<dbReference type="STRING" id="1335309.GA0116948_102401"/>
<keyword evidence="1" id="KW-0732">Signal</keyword>
<accession>A0A1C4B376</accession>
<dbReference type="AlphaFoldDB" id="A0A1C4B376"/>
<proteinExistence type="predicted"/>
<dbReference type="EMBL" id="FMAR01000002">
    <property type="protein sequence ID" value="SCC01269.1"/>
    <property type="molecule type" value="Genomic_DNA"/>
</dbReference>
<reference evidence="2 3" key="1">
    <citation type="submission" date="2016-08" db="EMBL/GenBank/DDBJ databases">
        <authorList>
            <person name="Seilhamer J.J."/>
        </authorList>
    </citation>
    <scope>NUCLEOTIDE SEQUENCE [LARGE SCALE GENOMIC DNA]</scope>
    <source>
        <strain evidence="2 3">A37T2</strain>
    </source>
</reference>
<sequence>MKKMIFLFCVATTLCISTSFASVMDATVNNKKVMETFQKEFTEAKNVEWFSDEKAKSYTANFTIRESKVTAHFDNDGNLLNTSRYLTESQLPLAVTNRLAKKYKGQHIENIVEYQANGEFTYYVTVKSDDKTYTIVKATPEGWLSVYNKFQQAE</sequence>
<name>A0A1C4B376_9BACT</name>
<evidence type="ECO:0000313" key="3">
    <source>
        <dbReference type="Proteomes" id="UP000242818"/>
    </source>
</evidence>
<dbReference type="RefSeq" id="WP_123891756.1">
    <property type="nucleotide sequence ID" value="NZ_FMAR01000002.1"/>
</dbReference>
<dbReference type="Proteomes" id="UP000242818">
    <property type="component" value="Unassembled WGS sequence"/>
</dbReference>
<feature type="chain" id="PRO_5008689070" evidence="1">
    <location>
        <begin position="22"/>
        <end position="154"/>
    </location>
</feature>
<evidence type="ECO:0000256" key="1">
    <source>
        <dbReference type="SAM" id="SignalP"/>
    </source>
</evidence>
<dbReference type="Gene3D" id="3.10.450.360">
    <property type="match status" value="1"/>
</dbReference>
<organism evidence="2 3">
    <name type="scientific">Chitinophaga costaii</name>
    <dbReference type="NCBI Taxonomy" id="1335309"/>
    <lineage>
        <taxon>Bacteria</taxon>
        <taxon>Pseudomonadati</taxon>
        <taxon>Bacteroidota</taxon>
        <taxon>Chitinophagia</taxon>
        <taxon>Chitinophagales</taxon>
        <taxon>Chitinophagaceae</taxon>
        <taxon>Chitinophaga</taxon>
    </lineage>
</organism>
<feature type="signal peptide" evidence="1">
    <location>
        <begin position="1"/>
        <end position="21"/>
    </location>
</feature>